<feature type="domain" description="Peptidase S8/S53" evidence="8">
    <location>
        <begin position="131"/>
        <end position="439"/>
    </location>
</feature>
<organism evidence="10 11">
    <name type="scientific">Myroides odoratus</name>
    <name type="common">Flavobacterium odoratum</name>
    <dbReference type="NCBI Taxonomy" id="256"/>
    <lineage>
        <taxon>Bacteria</taxon>
        <taxon>Pseudomonadati</taxon>
        <taxon>Bacteroidota</taxon>
        <taxon>Flavobacteriia</taxon>
        <taxon>Flavobacteriales</taxon>
        <taxon>Flavobacteriaceae</taxon>
        <taxon>Myroides</taxon>
    </lineage>
</organism>
<feature type="signal peptide" evidence="7">
    <location>
        <begin position="1"/>
        <end position="32"/>
    </location>
</feature>
<dbReference type="Gene3D" id="3.40.50.200">
    <property type="entry name" value="Peptidase S8/S53 domain"/>
    <property type="match status" value="1"/>
</dbReference>
<dbReference type="InterPro" id="IPR036852">
    <property type="entry name" value="Peptidase_S8/S53_dom_sf"/>
</dbReference>
<evidence type="ECO:0000313" key="10">
    <source>
        <dbReference type="EMBL" id="STZ70241.1"/>
    </source>
</evidence>
<comment type="caution">
    <text evidence="6">Lacks conserved residue(s) required for the propagation of feature annotation.</text>
</comment>
<dbReference type="PRINTS" id="PR00723">
    <property type="entry name" value="SUBTILISIN"/>
</dbReference>
<dbReference type="CDD" id="cd04842">
    <property type="entry name" value="Peptidases_S8_Kp43_protease"/>
    <property type="match status" value="1"/>
</dbReference>
<dbReference type="GO" id="GO:0006508">
    <property type="term" value="P:proteolysis"/>
    <property type="evidence" value="ECO:0007669"/>
    <property type="project" value="UniProtKB-KW"/>
</dbReference>
<dbReference type="SUPFAM" id="SSF52743">
    <property type="entry name" value="Subtilisin-like"/>
    <property type="match status" value="1"/>
</dbReference>
<dbReference type="InterPro" id="IPR034058">
    <property type="entry name" value="TagA/B/C/D_pept_dom"/>
</dbReference>
<gene>
    <name evidence="10" type="ORF">NCTC11179_03774</name>
</gene>
<evidence type="ECO:0000256" key="1">
    <source>
        <dbReference type="ARBA" id="ARBA00011073"/>
    </source>
</evidence>
<evidence type="ECO:0000313" key="11">
    <source>
        <dbReference type="Proteomes" id="UP000255024"/>
    </source>
</evidence>
<evidence type="ECO:0000256" key="5">
    <source>
        <dbReference type="ARBA" id="ARBA00022825"/>
    </source>
</evidence>
<accession>A0A378U5F6</accession>
<dbReference type="Pfam" id="PF00082">
    <property type="entry name" value="Peptidase_S8"/>
    <property type="match status" value="1"/>
</dbReference>
<dbReference type="Pfam" id="PF18962">
    <property type="entry name" value="Por_Secre_tail"/>
    <property type="match status" value="1"/>
</dbReference>
<keyword evidence="3 7" id="KW-0732">Signal</keyword>
<keyword evidence="2" id="KW-0645">Protease</keyword>
<keyword evidence="4 10" id="KW-0378">Hydrolase</keyword>
<proteinExistence type="inferred from homology"/>
<evidence type="ECO:0000256" key="6">
    <source>
        <dbReference type="PROSITE-ProRule" id="PRU01240"/>
    </source>
</evidence>
<sequence>MNTPIEVKQNIMKKNIVLVLSFAALCSFSVQAQNQEQKRKIVNSYKENVAQAGYVNIAKKLTAQKIEAHELAKANNRPISGVTEDGRVYSLQRVDDFGTYIYYITSNAGSRVTARVNDIAPGGSLGLNLDGKGVTVGVWDGQPALDTHVELQGVNGTSRIALKNDLPDLSRLSQSERTRYVRGRSHATHVTGTIAAKGINPNAKGIAPEAQVVSYDWNNDYDEMDEEATTNALLVSNHSYGMAAIGDDGTIYVGPNYFGAYDDTAQGYDWVTSNHKYYQPVVAAGNDQQYYTRLNPTKNGADMLLGGSVAKNVIVVAAVNQVANYTNPASVRISVFSSNGPTNDFRIKPDISAKGVNVLSTNYVLPTPITGVPRTDAYASFDGTSMAAPAVTGVIALWQQWAMENREMPLKSASIRALMAHTADEAGSASGPDHIYGWGLINAKAGVQVLNGAKEGLALLEENELMQGATYEKEFIVKESGGKVIVTLAWTDPYGEASRNNYNENYAKNNPSLVNDLDLRVYKDGVEYLPWRLNKDFNNLIAVLADNDVDNIEKIEFDGAEAGTYTIKVSHKGTLENNSQEYSLILTSDDFNNLSTEEFELTDLSFAVWPNPVVDQLNVTIPEEVNVKGMSIQVFDMTGRLVQSLPTLSSNQVEVNMSGLSSGTYFVKIKGNGFDKTERIVKK</sequence>
<evidence type="ECO:0000256" key="7">
    <source>
        <dbReference type="SAM" id="SignalP"/>
    </source>
</evidence>
<dbReference type="SUPFAM" id="SSF49785">
    <property type="entry name" value="Galactose-binding domain-like"/>
    <property type="match status" value="1"/>
</dbReference>
<dbReference type="PANTHER" id="PTHR43399:SF4">
    <property type="entry name" value="CELL WALL-ASSOCIATED PROTEASE"/>
    <property type="match status" value="1"/>
</dbReference>
<dbReference type="AlphaFoldDB" id="A0A378U5F6"/>
<keyword evidence="5" id="KW-0720">Serine protease</keyword>
<dbReference type="InterPro" id="IPR000209">
    <property type="entry name" value="Peptidase_S8/S53_dom"/>
</dbReference>
<dbReference type="Gene3D" id="2.60.120.380">
    <property type="match status" value="1"/>
</dbReference>
<name>A0A378U5F6_MYROD</name>
<evidence type="ECO:0000256" key="3">
    <source>
        <dbReference type="ARBA" id="ARBA00022729"/>
    </source>
</evidence>
<dbReference type="EMBL" id="UGQL01000002">
    <property type="protein sequence ID" value="STZ70241.1"/>
    <property type="molecule type" value="Genomic_DNA"/>
</dbReference>
<evidence type="ECO:0000256" key="2">
    <source>
        <dbReference type="ARBA" id="ARBA00022670"/>
    </source>
</evidence>
<evidence type="ECO:0000256" key="4">
    <source>
        <dbReference type="ARBA" id="ARBA00022801"/>
    </source>
</evidence>
<reference evidence="10 11" key="1">
    <citation type="submission" date="2018-06" db="EMBL/GenBank/DDBJ databases">
        <authorList>
            <consortium name="Pathogen Informatics"/>
            <person name="Doyle S."/>
        </authorList>
    </citation>
    <scope>NUCLEOTIDE SEQUENCE [LARGE SCALE GENOMIC DNA]</scope>
    <source>
        <strain evidence="10 11">NCTC11179</strain>
    </source>
</reference>
<dbReference type="Proteomes" id="UP000255024">
    <property type="component" value="Unassembled WGS sequence"/>
</dbReference>
<feature type="chain" id="PRO_5016820805" evidence="7">
    <location>
        <begin position="33"/>
        <end position="683"/>
    </location>
</feature>
<keyword evidence="11" id="KW-1185">Reference proteome</keyword>
<protein>
    <submittedName>
        <fullName evidence="10">Subtilisin BL</fullName>
        <ecNumber evidence="10">3.4.21.62</ecNumber>
    </submittedName>
</protein>
<dbReference type="PROSITE" id="PS51892">
    <property type="entry name" value="SUBTILASE"/>
    <property type="match status" value="1"/>
</dbReference>
<comment type="similarity">
    <text evidence="1 6">Belongs to the peptidase S8 family.</text>
</comment>
<dbReference type="InterPro" id="IPR023828">
    <property type="entry name" value="Peptidase_S8_Ser-AS"/>
</dbReference>
<dbReference type="PANTHER" id="PTHR43399">
    <property type="entry name" value="SUBTILISIN-RELATED"/>
    <property type="match status" value="1"/>
</dbReference>
<dbReference type="NCBIfam" id="TIGR04183">
    <property type="entry name" value="Por_Secre_tail"/>
    <property type="match status" value="1"/>
</dbReference>
<dbReference type="InterPro" id="IPR008979">
    <property type="entry name" value="Galactose-bd-like_sf"/>
</dbReference>
<dbReference type="EC" id="3.4.21.62" evidence="10"/>
<evidence type="ECO:0000259" key="9">
    <source>
        <dbReference type="Pfam" id="PF18962"/>
    </source>
</evidence>
<dbReference type="InterPro" id="IPR015500">
    <property type="entry name" value="Peptidase_S8_subtilisin-rel"/>
</dbReference>
<dbReference type="InterPro" id="IPR051048">
    <property type="entry name" value="Peptidase_S8/S53_subtilisin"/>
</dbReference>
<dbReference type="PROSITE" id="PS00138">
    <property type="entry name" value="SUBTILASE_SER"/>
    <property type="match status" value="1"/>
</dbReference>
<dbReference type="GO" id="GO:0004252">
    <property type="term" value="F:serine-type endopeptidase activity"/>
    <property type="evidence" value="ECO:0007669"/>
    <property type="project" value="UniProtKB-EC"/>
</dbReference>
<evidence type="ECO:0000259" key="8">
    <source>
        <dbReference type="Pfam" id="PF00082"/>
    </source>
</evidence>
<feature type="domain" description="Secretion system C-terminal sorting" evidence="9">
    <location>
        <begin position="608"/>
        <end position="680"/>
    </location>
</feature>
<dbReference type="InterPro" id="IPR026444">
    <property type="entry name" value="Secre_tail"/>
</dbReference>